<dbReference type="Proteomes" id="UP000034108">
    <property type="component" value="Unassembled WGS sequence"/>
</dbReference>
<keyword evidence="1" id="KW-1133">Transmembrane helix</keyword>
<evidence type="ECO:0000256" key="1">
    <source>
        <dbReference type="SAM" id="Phobius"/>
    </source>
</evidence>
<feature type="chain" id="PRO_5002534775" evidence="2">
    <location>
        <begin position="27"/>
        <end position="137"/>
    </location>
</feature>
<protein>
    <submittedName>
        <fullName evidence="3">Uncharacterized protein</fullName>
    </submittedName>
</protein>
<feature type="transmembrane region" description="Helical" evidence="1">
    <location>
        <begin position="108"/>
        <end position="129"/>
    </location>
</feature>
<dbReference type="EMBL" id="LCAV01000040">
    <property type="protein sequence ID" value="KKR96778.1"/>
    <property type="molecule type" value="Genomic_DNA"/>
</dbReference>
<gene>
    <name evidence="3" type="ORF">UU49_C0040G0005</name>
</gene>
<keyword evidence="1" id="KW-0812">Transmembrane</keyword>
<feature type="transmembrane region" description="Helical" evidence="1">
    <location>
        <begin position="65"/>
        <end position="87"/>
    </location>
</feature>
<comment type="caution">
    <text evidence="3">The sequence shown here is derived from an EMBL/GenBank/DDBJ whole genome shotgun (WGS) entry which is preliminary data.</text>
</comment>
<evidence type="ECO:0000313" key="4">
    <source>
        <dbReference type="Proteomes" id="UP000034108"/>
    </source>
</evidence>
<sequence length="137" mass="14075">MKKKILSLVLSLFVVSLFALPVVVLAAYGDAPVNATNPVGGANDTLGINYGKATGLGEKDVRTTVASIINVALGLLGIVAVVIILIGGFEWMTAGGNEEKTGEARNRIFAGIIGLAIILSAYAIAQFVIKSLTTATS</sequence>
<dbReference type="STRING" id="1619048.UU49_C0040G0005"/>
<reference evidence="3 4" key="1">
    <citation type="journal article" date="2015" name="Nature">
        <title>rRNA introns, odd ribosomes, and small enigmatic genomes across a large radiation of phyla.</title>
        <authorList>
            <person name="Brown C.T."/>
            <person name="Hug L.A."/>
            <person name="Thomas B.C."/>
            <person name="Sharon I."/>
            <person name="Castelle C.J."/>
            <person name="Singh A."/>
            <person name="Wilkins M.J."/>
            <person name="Williams K.H."/>
            <person name="Banfield J.F."/>
        </authorList>
    </citation>
    <scope>NUCLEOTIDE SEQUENCE [LARGE SCALE GENOMIC DNA]</scope>
</reference>
<dbReference type="Pfam" id="PF18895">
    <property type="entry name" value="T4SS_pilin"/>
    <property type="match status" value="1"/>
</dbReference>
<dbReference type="AlphaFoldDB" id="A0A0G0V6Y8"/>
<keyword evidence="1" id="KW-0472">Membrane</keyword>
<accession>A0A0G0V6Y8</accession>
<feature type="signal peptide" evidence="2">
    <location>
        <begin position="1"/>
        <end position="26"/>
    </location>
</feature>
<keyword evidence="2" id="KW-0732">Signal</keyword>
<name>A0A0G0V6Y8_9BACT</name>
<evidence type="ECO:0000313" key="3">
    <source>
        <dbReference type="EMBL" id="KKR96778.1"/>
    </source>
</evidence>
<organism evidence="3 4">
    <name type="scientific">Candidatus Magasanikbacteria bacterium GW2011_GWC2_41_17</name>
    <dbReference type="NCBI Taxonomy" id="1619048"/>
    <lineage>
        <taxon>Bacteria</taxon>
        <taxon>Candidatus Magasanikiibacteriota</taxon>
    </lineage>
</organism>
<proteinExistence type="predicted"/>
<evidence type="ECO:0000256" key="2">
    <source>
        <dbReference type="SAM" id="SignalP"/>
    </source>
</evidence>
<dbReference type="InterPro" id="IPR043993">
    <property type="entry name" value="T4SS_pilin"/>
</dbReference>